<dbReference type="EMBL" id="QSQR01000003">
    <property type="protein sequence ID" value="RGK47192.1"/>
    <property type="molecule type" value="Genomic_DNA"/>
</dbReference>
<evidence type="ECO:0000256" key="4">
    <source>
        <dbReference type="ARBA" id="ARBA00021870"/>
    </source>
</evidence>
<feature type="domain" description="Flagellar motor switch protein FliG middle" evidence="11">
    <location>
        <begin position="116"/>
        <end position="187"/>
    </location>
</feature>
<dbReference type="PANTHER" id="PTHR30534">
    <property type="entry name" value="FLAGELLAR MOTOR SWITCH PROTEIN FLIG"/>
    <property type="match status" value="1"/>
</dbReference>
<accession>A0A3E4MCU7</accession>
<gene>
    <name evidence="13" type="ORF">DXD09_04360</name>
</gene>
<evidence type="ECO:0000259" key="12">
    <source>
        <dbReference type="Pfam" id="PF14842"/>
    </source>
</evidence>
<dbReference type="NCBIfam" id="TIGR00207">
    <property type="entry name" value="fliG"/>
    <property type="match status" value="1"/>
</dbReference>
<keyword evidence="7" id="KW-0283">Flagellar rotation</keyword>
<keyword evidence="9" id="KW-0975">Bacterial flagellum</keyword>
<comment type="caution">
    <text evidence="13">The sequence shown here is derived from an EMBL/GenBank/DDBJ whole genome shotgun (WGS) entry which is preliminary data.</text>
</comment>
<evidence type="ECO:0000259" key="11">
    <source>
        <dbReference type="Pfam" id="PF14841"/>
    </source>
</evidence>
<dbReference type="GO" id="GO:0006935">
    <property type="term" value="P:chemotaxis"/>
    <property type="evidence" value="ECO:0007669"/>
    <property type="project" value="UniProtKB-KW"/>
</dbReference>
<dbReference type="InterPro" id="IPR028263">
    <property type="entry name" value="FliG_N"/>
</dbReference>
<comment type="similarity">
    <text evidence="3">Belongs to the FliG family.</text>
</comment>
<dbReference type="PANTHER" id="PTHR30534:SF0">
    <property type="entry name" value="FLAGELLAR MOTOR SWITCH PROTEIN FLIG"/>
    <property type="match status" value="1"/>
</dbReference>
<dbReference type="InterPro" id="IPR000090">
    <property type="entry name" value="Flg_Motor_Flig"/>
</dbReference>
<keyword evidence="6" id="KW-0145">Chemotaxis</keyword>
<comment type="subcellular location">
    <subcellularLocation>
        <location evidence="1">Bacterial flagellum basal body</location>
    </subcellularLocation>
    <subcellularLocation>
        <location evidence="2">Cell membrane</location>
        <topology evidence="2">Peripheral membrane protein</topology>
        <orientation evidence="2">Cytoplasmic side</orientation>
    </subcellularLocation>
</comment>
<dbReference type="InterPro" id="IPR032779">
    <property type="entry name" value="FliG_M"/>
</dbReference>
<dbReference type="InterPro" id="IPR023087">
    <property type="entry name" value="Flg_Motor_Flig_C"/>
</dbReference>
<name>A0A3E4MCU7_9LACO</name>
<evidence type="ECO:0000256" key="8">
    <source>
        <dbReference type="ARBA" id="ARBA00023136"/>
    </source>
</evidence>
<dbReference type="Proteomes" id="UP000260790">
    <property type="component" value="Unassembled WGS sequence"/>
</dbReference>
<sequence>MAELSGIKRAAILMIALGSETSSKIMKQLPESMIQQVSYEIANTDYVSPEERDEVMNEFVNTAQARQYVLDGGIEYARNLLNQALGPQKAKEVIDVLNQIQLRERPFDIARKADEKQLLNLLLEEQPQTIALIMCYLQPDKAASVLAELPTELQAEVAERIGSISSTSPWVIKAIEQVMKSKFTSFDEAETEKVGGVNTLVNILNSASRSTEKNIIDDLEKRQPELGAEVKANLFTFDDIITLEGRDVQKVLRDVPNDVLELALKGSAEDIREFIFKNLSTRAADNIREDLEYMGPVRLSSVEEAQQKVVAVIRRLDDAGEIYIGRGEQDAVVK</sequence>
<dbReference type="AlphaFoldDB" id="A0A3E4MCU7"/>
<evidence type="ECO:0000256" key="3">
    <source>
        <dbReference type="ARBA" id="ARBA00010299"/>
    </source>
</evidence>
<dbReference type="PRINTS" id="PR00954">
    <property type="entry name" value="FLGMOTORFLIG"/>
</dbReference>
<dbReference type="Pfam" id="PF14842">
    <property type="entry name" value="FliG_N"/>
    <property type="match status" value="1"/>
</dbReference>
<evidence type="ECO:0000256" key="2">
    <source>
        <dbReference type="ARBA" id="ARBA00004413"/>
    </source>
</evidence>
<reference evidence="13 14" key="1">
    <citation type="submission" date="2018-08" db="EMBL/GenBank/DDBJ databases">
        <title>A genome reference for cultivated species of the human gut microbiota.</title>
        <authorList>
            <person name="Zou Y."/>
            <person name="Xue W."/>
            <person name="Luo G."/>
        </authorList>
    </citation>
    <scope>NUCLEOTIDE SEQUENCE [LARGE SCALE GENOMIC DNA]</scope>
    <source>
        <strain evidence="13 14">TF10-9AT</strain>
    </source>
</reference>
<organism evidence="13 14">
    <name type="scientific">Ligilactobacillus ruminis</name>
    <dbReference type="NCBI Taxonomy" id="1623"/>
    <lineage>
        <taxon>Bacteria</taxon>
        <taxon>Bacillati</taxon>
        <taxon>Bacillota</taxon>
        <taxon>Bacilli</taxon>
        <taxon>Lactobacillales</taxon>
        <taxon>Lactobacillaceae</taxon>
        <taxon>Ligilactobacillus</taxon>
    </lineage>
</organism>
<dbReference type="PIRSF" id="PIRSF003161">
    <property type="entry name" value="FliG"/>
    <property type="match status" value="1"/>
</dbReference>
<dbReference type="RefSeq" id="WP_003695225.1">
    <property type="nucleotide sequence ID" value="NZ_JAQCXN010000004.1"/>
</dbReference>
<dbReference type="GO" id="GO:0009425">
    <property type="term" value="C:bacterial-type flagellum basal body"/>
    <property type="evidence" value="ECO:0007669"/>
    <property type="project" value="UniProtKB-SubCell"/>
</dbReference>
<dbReference type="InterPro" id="IPR011002">
    <property type="entry name" value="FliG_a-hlx"/>
</dbReference>
<keyword evidence="8" id="KW-0472">Membrane</keyword>
<feature type="domain" description="Flagellar motor switch protein FliG N-terminal" evidence="12">
    <location>
        <begin position="3"/>
        <end position="105"/>
    </location>
</feature>
<protein>
    <recommendedName>
        <fullName evidence="4">Flagellar motor switch protein FliG</fullName>
    </recommendedName>
</protein>
<evidence type="ECO:0000256" key="7">
    <source>
        <dbReference type="ARBA" id="ARBA00022779"/>
    </source>
</evidence>
<evidence type="ECO:0000313" key="14">
    <source>
        <dbReference type="Proteomes" id="UP000260790"/>
    </source>
</evidence>
<keyword evidence="13" id="KW-0282">Flagellum</keyword>
<evidence type="ECO:0000256" key="1">
    <source>
        <dbReference type="ARBA" id="ARBA00004117"/>
    </source>
</evidence>
<keyword evidence="13" id="KW-0969">Cilium</keyword>
<evidence type="ECO:0000259" key="10">
    <source>
        <dbReference type="Pfam" id="PF01706"/>
    </source>
</evidence>
<dbReference type="FunFam" id="1.10.220.30:FF:000001">
    <property type="entry name" value="Flagellar motor switch protein FliG"/>
    <property type="match status" value="1"/>
</dbReference>
<dbReference type="SUPFAM" id="SSF48029">
    <property type="entry name" value="FliG"/>
    <property type="match status" value="2"/>
</dbReference>
<dbReference type="Pfam" id="PF14841">
    <property type="entry name" value="FliG_M"/>
    <property type="match status" value="1"/>
</dbReference>
<dbReference type="Gene3D" id="1.10.220.30">
    <property type="match status" value="3"/>
</dbReference>
<dbReference type="GO" id="GO:0071973">
    <property type="term" value="P:bacterial-type flagellum-dependent cell motility"/>
    <property type="evidence" value="ECO:0007669"/>
    <property type="project" value="InterPro"/>
</dbReference>
<dbReference type="Pfam" id="PF01706">
    <property type="entry name" value="FliG_C"/>
    <property type="match status" value="1"/>
</dbReference>
<evidence type="ECO:0000256" key="6">
    <source>
        <dbReference type="ARBA" id="ARBA00022500"/>
    </source>
</evidence>
<dbReference type="GO" id="GO:0005886">
    <property type="term" value="C:plasma membrane"/>
    <property type="evidence" value="ECO:0007669"/>
    <property type="project" value="UniProtKB-SubCell"/>
</dbReference>
<keyword evidence="5" id="KW-1003">Cell membrane</keyword>
<evidence type="ECO:0000313" key="13">
    <source>
        <dbReference type="EMBL" id="RGK47192.1"/>
    </source>
</evidence>
<feature type="domain" description="Flagellar motor switch protein FliG C-terminal" evidence="10">
    <location>
        <begin position="218"/>
        <end position="324"/>
    </location>
</feature>
<keyword evidence="13" id="KW-0966">Cell projection</keyword>
<dbReference type="GO" id="GO:0003774">
    <property type="term" value="F:cytoskeletal motor activity"/>
    <property type="evidence" value="ECO:0007669"/>
    <property type="project" value="InterPro"/>
</dbReference>
<evidence type="ECO:0000256" key="5">
    <source>
        <dbReference type="ARBA" id="ARBA00022475"/>
    </source>
</evidence>
<evidence type="ECO:0000256" key="9">
    <source>
        <dbReference type="ARBA" id="ARBA00023143"/>
    </source>
</evidence>
<proteinExistence type="inferred from homology"/>